<feature type="domain" description="Phosphatidic acid phosphatase type 2/haloperoxidase" evidence="3">
    <location>
        <begin position="92"/>
        <end position="204"/>
    </location>
</feature>
<reference evidence="5" key="1">
    <citation type="submission" date="2023-07" db="EMBL/GenBank/DDBJ databases">
        <title>30 novel species of actinomycetes from the DSMZ collection.</title>
        <authorList>
            <person name="Nouioui I."/>
        </authorList>
    </citation>
    <scope>NUCLEOTIDE SEQUENCE [LARGE SCALE GENOMIC DNA]</scope>
    <source>
        <strain evidence="5">DSM 44915</strain>
    </source>
</reference>
<feature type="signal peptide" evidence="2">
    <location>
        <begin position="1"/>
        <end position="31"/>
    </location>
</feature>
<dbReference type="SUPFAM" id="SSF48317">
    <property type="entry name" value="Acid phosphatase/Vanadium-dependent haloperoxidase"/>
    <property type="match status" value="1"/>
</dbReference>
<dbReference type="Proteomes" id="UP001183410">
    <property type="component" value="Unassembled WGS sequence"/>
</dbReference>
<evidence type="ECO:0000256" key="1">
    <source>
        <dbReference type="SAM" id="Phobius"/>
    </source>
</evidence>
<dbReference type="SMART" id="SM00014">
    <property type="entry name" value="acidPPc"/>
    <property type="match status" value="1"/>
</dbReference>
<feature type="transmembrane region" description="Helical" evidence="1">
    <location>
        <begin position="86"/>
        <end position="108"/>
    </location>
</feature>
<evidence type="ECO:0000256" key="2">
    <source>
        <dbReference type="SAM" id="SignalP"/>
    </source>
</evidence>
<keyword evidence="2" id="KW-0732">Signal</keyword>
<proteinExistence type="predicted"/>
<dbReference type="Pfam" id="PF01569">
    <property type="entry name" value="PAP2"/>
    <property type="match status" value="1"/>
</dbReference>
<dbReference type="RefSeq" id="WP_311670204.1">
    <property type="nucleotide sequence ID" value="NZ_JAVREO010000023.1"/>
</dbReference>
<accession>A0ABU2JYR2</accession>
<gene>
    <name evidence="4" type="ORF">RM844_28045</name>
</gene>
<evidence type="ECO:0000313" key="5">
    <source>
        <dbReference type="Proteomes" id="UP001183410"/>
    </source>
</evidence>
<comment type="caution">
    <text evidence="4">The sequence shown here is derived from an EMBL/GenBank/DDBJ whole genome shotgun (WGS) entry which is preliminary data.</text>
</comment>
<dbReference type="PANTHER" id="PTHR14969">
    <property type="entry name" value="SPHINGOSINE-1-PHOSPHATE PHOSPHOHYDROLASE"/>
    <property type="match status" value="1"/>
</dbReference>
<feature type="chain" id="PRO_5046039464" evidence="2">
    <location>
        <begin position="32"/>
        <end position="221"/>
    </location>
</feature>
<feature type="transmembrane region" description="Helical" evidence="1">
    <location>
        <begin position="161"/>
        <end position="183"/>
    </location>
</feature>
<name>A0ABU2JYR2_9ACTN</name>
<dbReference type="Gene3D" id="1.20.144.10">
    <property type="entry name" value="Phosphatidic acid phosphatase type 2/haloperoxidase"/>
    <property type="match status" value="1"/>
</dbReference>
<feature type="transmembrane region" description="Helical" evidence="1">
    <location>
        <begin position="189"/>
        <end position="208"/>
    </location>
</feature>
<sequence length="221" mass="23264">MVPRRPPAGTLPLLALLSAALCAALMTVVVAGGNDPLAVDRAAHDWALAHRSPGWADVLTVVSDTGTRTPAVLVAMVAGALVARNIWWWGAVAGAAALLLAQLLRYGLVRAIDRPRPPESDWVIHVNNPSLPSGHATTTALVAIALANALWPHCRRPLTRALAVGLPALWALTVGFSRVYLGVHWVSDVLAGWLLATAVSCVFLPLLARALRRAATTNPGH</sequence>
<keyword evidence="1" id="KW-0472">Membrane</keyword>
<organism evidence="4 5">
    <name type="scientific">Streptomyces chisholmiae</name>
    <dbReference type="NCBI Taxonomy" id="3075540"/>
    <lineage>
        <taxon>Bacteria</taxon>
        <taxon>Bacillati</taxon>
        <taxon>Actinomycetota</taxon>
        <taxon>Actinomycetes</taxon>
        <taxon>Kitasatosporales</taxon>
        <taxon>Streptomycetaceae</taxon>
        <taxon>Streptomyces</taxon>
    </lineage>
</organism>
<dbReference type="PANTHER" id="PTHR14969:SF13">
    <property type="entry name" value="AT30094P"/>
    <property type="match status" value="1"/>
</dbReference>
<evidence type="ECO:0000313" key="4">
    <source>
        <dbReference type="EMBL" id="MDT0270130.1"/>
    </source>
</evidence>
<dbReference type="EMBL" id="JAVREO010000023">
    <property type="protein sequence ID" value="MDT0270130.1"/>
    <property type="molecule type" value="Genomic_DNA"/>
</dbReference>
<keyword evidence="1" id="KW-0812">Transmembrane</keyword>
<keyword evidence="5" id="KW-1185">Reference proteome</keyword>
<protein>
    <submittedName>
        <fullName evidence="4">Phosphatase PAP2 family protein</fullName>
    </submittedName>
</protein>
<dbReference type="InterPro" id="IPR000326">
    <property type="entry name" value="PAP2/HPO"/>
</dbReference>
<dbReference type="InterPro" id="IPR036938">
    <property type="entry name" value="PAP2/HPO_sf"/>
</dbReference>
<keyword evidence="1" id="KW-1133">Transmembrane helix</keyword>
<dbReference type="CDD" id="cd03392">
    <property type="entry name" value="PAP2_like_2"/>
    <property type="match status" value="1"/>
</dbReference>
<evidence type="ECO:0000259" key="3">
    <source>
        <dbReference type="SMART" id="SM00014"/>
    </source>
</evidence>